<dbReference type="SMART" id="SM00257">
    <property type="entry name" value="LysM"/>
    <property type="match status" value="1"/>
</dbReference>
<evidence type="ECO:0000256" key="1">
    <source>
        <dbReference type="ARBA" id="ARBA00004173"/>
    </source>
</evidence>
<name>A0AAJ7WU18_PETMA</name>
<feature type="compositionally biased region" description="Low complexity" evidence="6">
    <location>
        <begin position="484"/>
        <end position="499"/>
    </location>
</feature>
<dbReference type="SUPFAM" id="SSF54106">
    <property type="entry name" value="LysM domain"/>
    <property type="match status" value="1"/>
</dbReference>
<evidence type="ECO:0000256" key="4">
    <source>
        <dbReference type="ARBA" id="ARBA00037112"/>
    </source>
</evidence>
<accession>A0AAJ7WU18</accession>
<comment type="subcellular location">
    <subcellularLocation>
        <location evidence="1">Mitochondrion</location>
    </subcellularLocation>
</comment>
<evidence type="ECO:0000259" key="8">
    <source>
        <dbReference type="PROSITE" id="PS51886"/>
    </source>
</evidence>
<evidence type="ECO:0000313" key="9">
    <source>
        <dbReference type="Proteomes" id="UP001318040"/>
    </source>
</evidence>
<dbReference type="InterPro" id="IPR006571">
    <property type="entry name" value="TLDc_dom"/>
</dbReference>
<proteinExistence type="inferred from homology"/>
<comment type="function">
    <text evidence="4">May be involved in protection from oxidative damage.</text>
</comment>
<feature type="compositionally biased region" description="Low complexity" evidence="6">
    <location>
        <begin position="206"/>
        <end position="225"/>
    </location>
</feature>
<feature type="compositionally biased region" description="Basic and acidic residues" evidence="6">
    <location>
        <begin position="134"/>
        <end position="147"/>
    </location>
</feature>
<evidence type="ECO:0000256" key="3">
    <source>
        <dbReference type="ARBA" id="ARBA00023128"/>
    </source>
</evidence>
<dbReference type="GO" id="GO:0006979">
    <property type="term" value="P:response to oxidative stress"/>
    <property type="evidence" value="ECO:0007669"/>
    <property type="project" value="TreeGrafter"/>
</dbReference>
<sequence>MEHFLNTVIGRTAEFFQNSEVEFIDVDQEGDKAWTSPPSPTDSPKPPDSPRAALTTWIPLAALFSSNSSSKRDELEPIVEEESCVGAKGHDGVCTQEQPPLQLAPRASVVELQPGVRQYHYGPLKYDYDSPEDTGQKKSGERKERRMSFQKPKGMMEYTAGAQDTLNSIALKFDTTPNELVQLNKLFSRMIVPGQMLYCPDPDYMSSEGSSPSVSPVSPLSPTSSEAEFEKLQDMEPATQRPSERPAPATSSPNPARSARVVSSTSEEEEALSERFLKINCKYITNGKGVVGGVLLVTPNNIMFDPHKLDPLVVENGCEEYGIICPMDEVISAAMYHDIVNTKIKDVTPMPEEWVNLALGKKTTSSIRPHGEERESRLVEAGNDSASTAPKSTEESLSEEVFTESELSPIREEVASSDELEQSSRSAEGLANSGSDKTLTASEPPEPCAVSAQDEARTTGDSGFVAGHSQDAGDASLGGRDPNSTESQGSSSDTTTQTTCHEVSIEADGDGWKPCDHLDGSEKAKDERASAEPEAGAEAAAESEPNASVEKEPEKVNEGAKGVVGQTEELEELRKMWKSHTLQHTREQRDNIQHADVFSSEKRVKKAVMFLCLRVGKPMMKTFVSHAQASMQQYAQKDTEPEYWFAVPQERADHLFAFFVQWSPELYGVEGDEPGKEPGFVVVEKSEESDMIDDVYDEASGKEWEVVSVSEYHRRIDELNSGELRNLCKRLKIVTADEAKRQHGPVASTTDLGPEAWKPVLNSSSSILEQDHINKLAANLPPRTVGYPWTLAYSTSKHGMSLKTLYRTMVGLDSPMLLVIKDTDRQIFGALSSDPFKVSDHFYGTGETFLFTFNPEYQCYKWTGDNLFFIKGDMDSLAIGGGSGQFGLWLDEDLYHGRSHFCKTFNNETLSKKEDFFIQEVEVWLFE</sequence>
<gene>
    <name evidence="10" type="primary">LOC116941588</name>
</gene>
<feature type="region of interest" description="Disordered" evidence="6">
    <location>
        <begin position="365"/>
        <end position="560"/>
    </location>
</feature>
<evidence type="ECO:0000259" key="7">
    <source>
        <dbReference type="PROSITE" id="PS51782"/>
    </source>
</evidence>
<dbReference type="InterPro" id="IPR018392">
    <property type="entry name" value="LysM"/>
</dbReference>
<feature type="compositionally biased region" description="Low complexity" evidence="6">
    <location>
        <begin position="256"/>
        <end position="265"/>
    </location>
</feature>
<comment type="similarity">
    <text evidence="2">Belongs to the OXR1 family.</text>
</comment>
<feature type="compositionally biased region" description="Basic and acidic residues" evidence="6">
    <location>
        <begin position="369"/>
        <end position="378"/>
    </location>
</feature>
<feature type="domain" description="LysM" evidence="7">
    <location>
        <begin position="156"/>
        <end position="199"/>
    </location>
</feature>
<dbReference type="PANTHER" id="PTHR23354">
    <property type="entry name" value="NUCLEOLAR PROTEIN 7/ESTROGEN RECEPTOR COACTIVATOR-RELATED"/>
    <property type="match status" value="1"/>
</dbReference>
<keyword evidence="9" id="KW-1185">Reference proteome</keyword>
<dbReference type="KEGG" id="pmrn:116941588"/>
<dbReference type="InterPro" id="IPR036779">
    <property type="entry name" value="LysM_dom_sf"/>
</dbReference>
<dbReference type="PANTHER" id="PTHR23354:SF69">
    <property type="entry name" value="OXIDATION RESISTANCE PROTEIN 1"/>
    <property type="match status" value="1"/>
</dbReference>
<feature type="compositionally biased region" description="Low complexity" evidence="6">
    <location>
        <begin position="532"/>
        <end position="548"/>
    </location>
</feature>
<dbReference type="Pfam" id="PF01476">
    <property type="entry name" value="LysM"/>
    <property type="match status" value="1"/>
</dbReference>
<feature type="region of interest" description="Disordered" evidence="6">
    <location>
        <begin position="27"/>
        <end position="52"/>
    </location>
</feature>
<dbReference type="SMART" id="SM00584">
    <property type="entry name" value="TLDc"/>
    <property type="match status" value="1"/>
</dbReference>
<evidence type="ECO:0000256" key="5">
    <source>
        <dbReference type="ARBA" id="ARBA00040604"/>
    </source>
</evidence>
<dbReference type="AlphaFoldDB" id="A0AAJ7WU18"/>
<keyword evidence="3" id="KW-0496">Mitochondrion</keyword>
<evidence type="ECO:0000313" key="10">
    <source>
        <dbReference type="RefSeq" id="XP_032808673.1"/>
    </source>
</evidence>
<dbReference type="Pfam" id="PF07534">
    <property type="entry name" value="TLD"/>
    <property type="match status" value="1"/>
</dbReference>
<dbReference type="Proteomes" id="UP001318040">
    <property type="component" value="Chromosome 12"/>
</dbReference>
<feature type="compositionally biased region" description="Polar residues" evidence="6">
    <location>
        <begin position="432"/>
        <end position="441"/>
    </location>
</feature>
<evidence type="ECO:0000256" key="2">
    <source>
        <dbReference type="ARBA" id="ARBA00009540"/>
    </source>
</evidence>
<dbReference type="GO" id="GO:0005634">
    <property type="term" value="C:nucleus"/>
    <property type="evidence" value="ECO:0007669"/>
    <property type="project" value="TreeGrafter"/>
</dbReference>
<dbReference type="Gene3D" id="3.10.350.10">
    <property type="entry name" value="LysM domain"/>
    <property type="match status" value="1"/>
</dbReference>
<dbReference type="CDD" id="cd00118">
    <property type="entry name" value="LysM"/>
    <property type="match status" value="1"/>
</dbReference>
<feature type="region of interest" description="Disordered" evidence="6">
    <location>
        <begin position="121"/>
        <end position="150"/>
    </location>
</feature>
<dbReference type="GO" id="GO:0005739">
    <property type="term" value="C:mitochondrion"/>
    <property type="evidence" value="ECO:0007669"/>
    <property type="project" value="UniProtKB-SubCell"/>
</dbReference>
<feature type="compositionally biased region" description="Basic and acidic residues" evidence="6">
    <location>
        <begin position="510"/>
        <end position="531"/>
    </location>
</feature>
<feature type="compositionally biased region" description="Pro residues" evidence="6">
    <location>
        <begin position="37"/>
        <end position="49"/>
    </location>
</feature>
<feature type="domain" description="TLDc" evidence="8">
    <location>
        <begin position="766"/>
        <end position="927"/>
    </location>
</feature>
<dbReference type="GeneID" id="116941588"/>
<dbReference type="RefSeq" id="XP_032808673.1">
    <property type="nucleotide sequence ID" value="XM_032952782.1"/>
</dbReference>
<protein>
    <recommendedName>
        <fullName evidence="5">Oxidation resistance protein 1</fullName>
    </recommendedName>
</protein>
<dbReference type="PROSITE" id="PS51782">
    <property type="entry name" value="LYSM"/>
    <property type="match status" value="1"/>
</dbReference>
<reference evidence="10" key="1">
    <citation type="submission" date="2025-08" db="UniProtKB">
        <authorList>
            <consortium name="RefSeq"/>
        </authorList>
    </citation>
    <scope>IDENTIFICATION</scope>
    <source>
        <tissue evidence="10">Sperm</tissue>
    </source>
</reference>
<organism evidence="9 10">
    <name type="scientific">Petromyzon marinus</name>
    <name type="common">Sea lamprey</name>
    <dbReference type="NCBI Taxonomy" id="7757"/>
    <lineage>
        <taxon>Eukaryota</taxon>
        <taxon>Metazoa</taxon>
        <taxon>Chordata</taxon>
        <taxon>Craniata</taxon>
        <taxon>Vertebrata</taxon>
        <taxon>Cyclostomata</taxon>
        <taxon>Hyperoartia</taxon>
        <taxon>Petromyzontiformes</taxon>
        <taxon>Petromyzontidae</taxon>
        <taxon>Petromyzon</taxon>
    </lineage>
</organism>
<evidence type="ECO:0000256" key="6">
    <source>
        <dbReference type="SAM" id="MobiDB-lite"/>
    </source>
</evidence>
<feature type="compositionally biased region" description="Basic and acidic residues" evidence="6">
    <location>
        <begin position="549"/>
        <end position="558"/>
    </location>
</feature>
<feature type="region of interest" description="Disordered" evidence="6">
    <location>
        <begin position="203"/>
        <end position="267"/>
    </location>
</feature>
<dbReference type="PROSITE" id="PS51886">
    <property type="entry name" value="TLDC"/>
    <property type="match status" value="1"/>
</dbReference>